<accession>A0A816JRP1</accession>
<protein>
    <submittedName>
        <fullName evidence="1">(rape) hypothetical protein</fullName>
    </submittedName>
</protein>
<organism evidence="1">
    <name type="scientific">Brassica napus</name>
    <name type="common">Rape</name>
    <dbReference type="NCBI Taxonomy" id="3708"/>
    <lineage>
        <taxon>Eukaryota</taxon>
        <taxon>Viridiplantae</taxon>
        <taxon>Streptophyta</taxon>
        <taxon>Embryophyta</taxon>
        <taxon>Tracheophyta</taxon>
        <taxon>Spermatophyta</taxon>
        <taxon>Magnoliopsida</taxon>
        <taxon>eudicotyledons</taxon>
        <taxon>Gunneridae</taxon>
        <taxon>Pentapetalae</taxon>
        <taxon>rosids</taxon>
        <taxon>malvids</taxon>
        <taxon>Brassicales</taxon>
        <taxon>Brassicaceae</taxon>
        <taxon>Brassiceae</taxon>
        <taxon>Brassica</taxon>
    </lineage>
</organism>
<evidence type="ECO:0000313" key="1">
    <source>
        <dbReference type="EMBL" id="CAF1819972.1"/>
    </source>
</evidence>
<dbReference type="Proteomes" id="UP001295469">
    <property type="component" value="Chromosome C04"/>
</dbReference>
<gene>
    <name evidence="1" type="ORF">DARMORV10_C04P15190.1</name>
</gene>
<dbReference type="AlphaFoldDB" id="A0A816JRP1"/>
<proteinExistence type="predicted"/>
<reference evidence="1" key="1">
    <citation type="submission" date="2021-01" db="EMBL/GenBank/DDBJ databases">
        <authorList>
            <consortium name="Genoscope - CEA"/>
            <person name="William W."/>
        </authorList>
    </citation>
    <scope>NUCLEOTIDE SEQUENCE</scope>
</reference>
<dbReference type="EMBL" id="HG994368">
    <property type="protein sequence ID" value="CAF1819972.1"/>
    <property type="molecule type" value="Genomic_DNA"/>
</dbReference>
<sequence>MIERRLANVRSKIYKLFGAYKKNQRNSSAATTSQGETHDVPAGYGHCLTTRSQETKCVTLLERQFASVRRVSNNGTRGFEYTHNNCGF</sequence>
<name>A0A816JRP1_BRANA</name>